<dbReference type="OrthoDB" id="5230364at2759"/>
<feature type="compositionally biased region" description="Low complexity" evidence="1">
    <location>
        <begin position="438"/>
        <end position="451"/>
    </location>
</feature>
<comment type="caution">
    <text evidence="2">The sequence shown here is derived from an EMBL/GenBank/DDBJ whole genome shotgun (WGS) entry which is preliminary data.</text>
</comment>
<evidence type="ECO:0000313" key="3">
    <source>
        <dbReference type="Proteomes" id="UP000078237"/>
    </source>
</evidence>
<dbReference type="AlphaFoldDB" id="A0A175VMZ7"/>
<feature type="compositionally biased region" description="Low complexity" evidence="1">
    <location>
        <begin position="226"/>
        <end position="236"/>
    </location>
</feature>
<gene>
    <name evidence="2" type="ORF">MMYC01_210294</name>
</gene>
<evidence type="ECO:0000256" key="1">
    <source>
        <dbReference type="SAM" id="MobiDB-lite"/>
    </source>
</evidence>
<dbReference type="EMBL" id="LCTW02000629">
    <property type="protein sequence ID" value="KXX72867.1"/>
    <property type="molecule type" value="Genomic_DNA"/>
</dbReference>
<proteinExistence type="predicted"/>
<reference evidence="2 3" key="1">
    <citation type="journal article" date="2016" name="Genome Announc.">
        <title>Genome Sequence of Madurella mycetomatis mm55, Isolated from a Human Mycetoma Case in Sudan.</title>
        <authorList>
            <person name="Smit S."/>
            <person name="Derks M.F."/>
            <person name="Bervoets S."/>
            <person name="Fahal A."/>
            <person name="van Leeuwen W."/>
            <person name="van Belkum A."/>
            <person name="van de Sande W.W."/>
        </authorList>
    </citation>
    <scope>NUCLEOTIDE SEQUENCE [LARGE SCALE GENOMIC DNA]</scope>
    <source>
        <strain evidence="3">mm55</strain>
    </source>
</reference>
<dbReference type="Proteomes" id="UP000078237">
    <property type="component" value="Unassembled WGS sequence"/>
</dbReference>
<name>A0A175VMZ7_9PEZI</name>
<feature type="non-terminal residue" evidence="2">
    <location>
        <position position="1"/>
    </location>
</feature>
<feature type="region of interest" description="Disordered" evidence="1">
    <location>
        <begin position="214"/>
        <end position="321"/>
    </location>
</feature>
<organism evidence="2 3">
    <name type="scientific">Madurella mycetomatis</name>
    <dbReference type="NCBI Taxonomy" id="100816"/>
    <lineage>
        <taxon>Eukaryota</taxon>
        <taxon>Fungi</taxon>
        <taxon>Dikarya</taxon>
        <taxon>Ascomycota</taxon>
        <taxon>Pezizomycotina</taxon>
        <taxon>Sordariomycetes</taxon>
        <taxon>Sordariomycetidae</taxon>
        <taxon>Sordariales</taxon>
        <taxon>Sordariales incertae sedis</taxon>
        <taxon>Madurella</taxon>
    </lineage>
</organism>
<feature type="compositionally biased region" description="Low complexity" evidence="1">
    <location>
        <begin position="475"/>
        <end position="484"/>
    </location>
</feature>
<dbReference type="STRING" id="100816.A0A175VMZ7"/>
<dbReference type="VEuPathDB" id="FungiDB:MMYC01_210294"/>
<feature type="compositionally biased region" description="Polar residues" evidence="1">
    <location>
        <begin position="485"/>
        <end position="503"/>
    </location>
</feature>
<feature type="region of interest" description="Disordered" evidence="1">
    <location>
        <begin position="414"/>
        <end position="527"/>
    </location>
</feature>
<accession>A0A175VMZ7</accession>
<keyword evidence="3" id="KW-1185">Reference proteome</keyword>
<protein>
    <submittedName>
        <fullName evidence="2">Uncharacterized protein</fullName>
    </submittedName>
</protein>
<sequence>TLGKDDRDKSVYEAWNITYFPDKRVSVAGYEVLGMRIQKYDDENGNATMRGLPSAQSELASMHLHAIKEFQAKHKRCWAVRAVRGKAKTYEQDLDERCRKLPAEVRAALSELLSDRGRATSSRYRTRTWTVVSMREQLLHHRFAQAEPAEVRRHKIRFWKNPDAAEPLVYTVVIHGEESKACADVNSFEPFSNPWKLADNAEIRRKSREQRCRREALHRKVDSCQSRGRSVSPPSYRSRRSRYGSPAPTSRGSRYESPPPYQSPRRHSPARSYSPVDRIRVVRRRIPSFDSVPSPPTPPESYTPPPGVSAYGRPTVTPPPRPPPIYGGPFHPRPPLMSNYGFQSYVPPLPRPTFAFEPRPLHEFAPAVTPATCPGCRTAKPCPHFSQGQPCYRPMRYWGGIAYHQPCVICSTEPAPSYDQSSGASHVSAPIPPPAPSLRPLSTPSLSTFPSRTPPLPNSSAWPWPPGTPPPWSPPASSTRSSTPELSTSQSTVPESPLESTPASPGGNLQRDRTTAAPPSPSNAGIE</sequence>
<feature type="compositionally biased region" description="Pro residues" evidence="1">
    <location>
        <begin position="293"/>
        <end position="307"/>
    </location>
</feature>
<evidence type="ECO:0000313" key="2">
    <source>
        <dbReference type="EMBL" id="KXX72867.1"/>
    </source>
</evidence>
<feature type="compositionally biased region" description="Pro residues" evidence="1">
    <location>
        <begin position="452"/>
        <end position="474"/>
    </location>
</feature>